<keyword evidence="7" id="KW-1185">Reference proteome</keyword>
<organism evidence="6 7">
    <name type="scientific">Arthrobacter pigmenti</name>
    <dbReference type="NCBI Taxonomy" id="271432"/>
    <lineage>
        <taxon>Bacteria</taxon>
        <taxon>Bacillati</taxon>
        <taxon>Actinomycetota</taxon>
        <taxon>Actinomycetes</taxon>
        <taxon>Micrococcales</taxon>
        <taxon>Micrococcaceae</taxon>
        <taxon>Arthrobacter</taxon>
    </lineage>
</organism>
<dbReference type="GO" id="GO:0003677">
    <property type="term" value="F:DNA binding"/>
    <property type="evidence" value="ECO:0007669"/>
    <property type="project" value="UniProtKB-KW"/>
</dbReference>
<evidence type="ECO:0000313" key="6">
    <source>
        <dbReference type="EMBL" id="NJC23702.1"/>
    </source>
</evidence>
<dbReference type="Gene3D" id="3.30.450.40">
    <property type="match status" value="1"/>
</dbReference>
<evidence type="ECO:0000256" key="2">
    <source>
        <dbReference type="ARBA" id="ARBA00023125"/>
    </source>
</evidence>
<dbReference type="InterPro" id="IPR029016">
    <property type="entry name" value="GAF-like_dom_sf"/>
</dbReference>
<dbReference type="Pfam" id="PF01614">
    <property type="entry name" value="IclR_C"/>
    <property type="match status" value="1"/>
</dbReference>
<dbReference type="Gene3D" id="1.10.10.10">
    <property type="entry name" value="Winged helix-like DNA-binding domain superfamily/Winged helix DNA-binding domain"/>
    <property type="match status" value="1"/>
</dbReference>
<accession>A0A846RT48</accession>
<dbReference type="InterPro" id="IPR036390">
    <property type="entry name" value="WH_DNA-bd_sf"/>
</dbReference>
<dbReference type="SUPFAM" id="SSF46785">
    <property type="entry name" value="Winged helix' DNA-binding domain"/>
    <property type="match status" value="1"/>
</dbReference>
<dbReference type="RefSeq" id="WP_167994977.1">
    <property type="nucleotide sequence ID" value="NZ_JAATJL010000001.1"/>
</dbReference>
<name>A0A846RT48_9MICC</name>
<dbReference type="GO" id="GO:0045892">
    <property type="term" value="P:negative regulation of DNA-templated transcription"/>
    <property type="evidence" value="ECO:0007669"/>
    <property type="project" value="TreeGrafter"/>
</dbReference>
<gene>
    <name evidence="6" type="ORF">BJ994_002778</name>
</gene>
<dbReference type="Pfam" id="PF09339">
    <property type="entry name" value="HTH_IclR"/>
    <property type="match status" value="1"/>
</dbReference>
<dbReference type="InterPro" id="IPR014757">
    <property type="entry name" value="Tscrpt_reg_IclR_C"/>
</dbReference>
<dbReference type="EMBL" id="JAATJL010000001">
    <property type="protein sequence ID" value="NJC23702.1"/>
    <property type="molecule type" value="Genomic_DNA"/>
</dbReference>
<dbReference type="InterPro" id="IPR050707">
    <property type="entry name" value="HTH_MetabolicPath_Reg"/>
</dbReference>
<comment type="caution">
    <text evidence="6">The sequence shown here is derived from an EMBL/GenBank/DDBJ whole genome shotgun (WGS) entry which is preliminary data.</text>
</comment>
<dbReference type="PROSITE" id="PS51077">
    <property type="entry name" value="HTH_ICLR"/>
    <property type="match status" value="1"/>
</dbReference>
<proteinExistence type="predicted"/>
<sequence>MAPNDQSPMRSLERAFDVLGVLEQNIRPLRLTDIAQQAGLAISTTQRILNVLEGRGLVERDESTYQLGVGTVPMAHAFLRGNRLSAAALPVLQELATATGLTASLYVKSGKSRVVVARVEGEHPLRYALPIGERLPLHLGAGRVLASGMTDEEVDELLRAVEVVQMQSGVELTPEEFKDSLQAIRADGYLVAHSERAVDTTSVSAPVFSGSGRMVGVVVVSGSDAHMSGEKVTQVVWEVRQAARSIGQRHLSAPEPLQARNTMGR</sequence>
<keyword evidence="1" id="KW-0805">Transcription regulation</keyword>
<dbReference type="InterPro" id="IPR036388">
    <property type="entry name" value="WH-like_DNA-bd_sf"/>
</dbReference>
<dbReference type="Proteomes" id="UP000547458">
    <property type="component" value="Unassembled WGS sequence"/>
</dbReference>
<evidence type="ECO:0000259" key="5">
    <source>
        <dbReference type="PROSITE" id="PS51078"/>
    </source>
</evidence>
<dbReference type="AlphaFoldDB" id="A0A846RT48"/>
<keyword evidence="2" id="KW-0238">DNA-binding</keyword>
<feature type="domain" description="HTH iclR-type" evidence="4">
    <location>
        <begin position="9"/>
        <end position="69"/>
    </location>
</feature>
<keyword evidence="3" id="KW-0804">Transcription</keyword>
<dbReference type="PANTHER" id="PTHR30136:SF24">
    <property type="entry name" value="HTH-TYPE TRANSCRIPTIONAL REPRESSOR ALLR"/>
    <property type="match status" value="1"/>
</dbReference>
<dbReference type="PANTHER" id="PTHR30136">
    <property type="entry name" value="HELIX-TURN-HELIX TRANSCRIPTIONAL REGULATOR, ICLR FAMILY"/>
    <property type="match status" value="1"/>
</dbReference>
<protein>
    <submittedName>
        <fullName evidence="6">IclR family acetate operon transcriptional repressor</fullName>
    </submittedName>
</protein>
<evidence type="ECO:0000313" key="7">
    <source>
        <dbReference type="Proteomes" id="UP000547458"/>
    </source>
</evidence>
<evidence type="ECO:0000256" key="1">
    <source>
        <dbReference type="ARBA" id="ARBA00023015"/>
    </source>
</evidence>
<reference evidence="6 7" key="1">
    <citation type="submission" date="2020-03" db="EMBL/GenBank/DDBJ databases">
        <title>Sequencing the genomes of 1000 actinobacteria strains.</title>
        <authorList>
            <person name="Klenk H.-P."/>
        </authorList>
    </citation>
    <scope>NUCLEOTIDE SEQUENCE [LARGE SCALE GENOMIC DNA]</scope>
    <source>
        <strain evidence="6 7">DSM 16403</strain>
    </source>
</reference>
<dbReference type="PROSITE" id="PS51078">
    <property type="entry name" value="ICLR_ED"/>
    <property type="match status" value="1"/>
</dbReference>
<dbReference type="GO" id="GO:0003700">
    <property type="term" value="F:DNA-binding transcription factor activity"/>
    <property type="evidence" value="ECO:0007669"/>
    <property type="project" value="TreeGrafter"/>
</dbReference>
<dbReference type="SMART" id="SM00346">
    <property type="entry name" value="HTH_ICLR"/>
    <property type="match status" value="1"/>
</dbReference>
<feature type="domain" description="IclR-ED" evidence="5">
    <location>
        <begin position="70"/>
        <end position="252"/>
    </location>
</feature>
<dbReference type="SUPFAM" id="SSF55781">
    <property type="entry name" value="GAF domain-like"/>
    <property type="match status" value="1"/>
</dbReference>
<evidence type="ECO:0000256" key="3">
    <source>
        <dbReference type="ARBA" id="ARBA00023163"/>
    </source>
</evidence>
<evidence type="ECO:0000259" key="4">
    <source>
        <dbReference type="PROSITE" id="PS51077"/>
    </source>
</evidence>
<dbReference type="InterPro" id="IPR005471">
    <property type="entry name" value="Tscrpt_reg_IclR_N"/>
</dbReference>